<feature type="region of interest" description="Disordered" evidence="11">
    <location>
        <begin position="13"/>
        <end position="33"/>
    </location>
</feature>
<keyword evidence="6 10" id="KW-0443">Lipid metabolism</keyword>
<evidence type="ECO:0000256" key="1">
    <source>
        <dbReference type="ARBA" id="ARBA00005042"/>
    </source>
</evidence>
<protein>
    <recommendedName>
        <fullName evidence="10">CDP-diacylglycerol--glycerol-3-phosphate 3-phosphatidyltransferase</fullName>
        <ecNumber evidence="10">2.7.8.5</ecNumber>
    </recommendedName>
</protein>
<feature type="compositionally biased region" description="Basic and acidic residues" evidence="11">
    <location>
        <begin position="51"/>
        <end position="62"/>
    </location>
</feature>
<evidence type="ECO:0000256" key="6">
    <source>
        <dbReference type="ARBA" id="ARBA00023098"/>
    </source>
</evidence>
<evidence type="ECO:0000259" key="12">
    <source>
        <dbReference type="PROSITE" id="PS50035"/>
    </source>
</evidence>
<gene>
    <name evidence="13" type="ORF">PHATRDRAFT_47576</name>
</gene>
<dbReference type="SMART" id="SM00155">
    <property type="entry name" value="PLDc"/>
    <property type="match status" value="1"/>
</dbReference>
<proteinExistence type="inferred from homology"/>
<accession>B7G454</accession>
<name>B7G454_PHATC</name>
<dbReference type="InterPro" id="IPR001736">
    <property type="entry name" value="PLipase_D/transphosphatidylase"/>
</dbReference>
<dbReference type="OrthoDB" id="10250191at2759"/>
<dbReference type="CDD" id="cd09102">
    <property type="entry name" value="PLDc_CDP-OH_P_transf_II_1"/>
    <property type="match status" value="1"/>
</dbReference>
<dbReference type="Gene3D" id="3.30.870.10">
    <property type="entry name" value="Endonuclease Chain A"/>
    <property type="match status" value="2"/>
</dbReference>
<dbReference type="STRING" id="556484.B7G454"/>
<comment type="similarity">
    <text evidence="2 10">Belongs to the CDP-alcohol phosphatidyltransferase class-II family.</text>
</comment>
<evidence type="ECO:0000256" key="10">
    <source>
        <dbReference type="RuleBase" id="RU365024"/>
    </source>
</evidence>
<dbReference type="AlphaFoldDB" id="B7G454"/>
<dbReference type="HOGENOM" id="CLU_030471_1_2_1"/>
<dbReference type="GO" id="GO:0008444">
    <property type="term" value="F:CDP-diacylglycerol-glycerol-3-phosphate 3-phosphatidyltransferase activity"/>
    <property type="evidence" value="ECO:0007669"/>
    <property type="project" value="UniProtKB-EC"/>
</dbReference>
<keyword evidence="10" id="KW-0547">Nucleotide-binding</keyword>
<evidence type="ECO:0000256" key="8">
    <source>
        <dbReference type="ARBA" id="ARBA00023264"/>
    </source>
</evidence>
<dbReference type="UniPathway" id="UPA00084">
    <property type="reaction ID" value="UER00503"/>
</dbReference>
<comment type="function">
    <text evidence="10">Functions in the biosynthesis of the anionic phospholipids phosphatidylglycerol and cardiolipin.</text>
</comment>
<keyword evidence="8 10" id="KW-1208">Phospholipid metabolism</keyword>
<evidence type="ECO:0000256" key="5">
    <source>
        <dbReference type="ARBA" id="ARBA00022737"/>
    </source>
</evidence>
<dbReference type="GO" id="GO:0005524">
    <property type="term" value="F:ATP binding"/>
    <property type="evidence" value="ECO:0007669"/>
    <property type="project" value="UniProtKB-KW"/>
</dbReference>
<feature type="compositionally biased region" description="Polar residues" evidence="11">
    <location>
        <begin position="13"/>
        <end position="27"/>
    </location>
</feature>
<comment type="catalytic activity">
    <reaction evidence="9 10">
        <text>a CDP-1,2-diacyl-sn-glycerol + sn-glycerol 3-phosphate = a 1,2-diacyl-sn-glycero-3-phospho-(1'-sn-glycero-3'-phosphate) + CMP + H(+)</text>
        <dbReference type="Rhea" id="RHEA:12593"/>
        <dbReference type="ChEBI" id="CHEBI:15378"/>
        <dbReference type="ChEBI" id="CHEBI:57597"/>
        <dbReference type="ChEBI" id="CHEBI:58332"/>
        <dbReference type="ChEBI" id="CHEBI:60110"/>
        <dbReference type="ChEBI" id="CHEBI:60377"/>
        <dbReference type="EC" id="2.7.8.5"/>
    </reaction>
</comment>
<keyword evidence="14" id="KW-1185">Reference proteome</keyword>
<dbReference type="InterPro" id="IPR016270">
    <property type="entry name" value="PGS1"/>
</dbReference>
<evidence type="ECO:0000256" key="11">
    <source>
        <dbReference type="SAM" id="MobiDB-lite"/>
    </source>
</evidence>
<dbReference type="SUPFAM" id="SSF56024">
    <property type="entry name" value="Phospholipase D/nuclease"/>
    <property type="match status" value="1"/>
</dbReference>
<comment type="subcellular location">
    <subcellularLocation>
        <location evidence="10">Mitochondrion</location>
    </subcellularLocation>
</comment>
<dbReference type="eggNOG" id="KOG3964">
    <property type="taxonomic scope" value="Eukaryota"/>
</dbReference>
<keyword evidence="10" id="KW-0496">Mitochondrion</keyword>
<feature type="compositionally biased region" description="Low complexity" evidence="11">
    <location>
        <begin position="349"/>
        <end position="367"/>
    </location>
</feature>
<dbReference type="PaxDb" id="2850-Phatr47576"/>
<comment type="pathway">
    <text evidence="1 10">Phospholipid metabolism; phosphatidylglycerol biosynthesis; phosphatidylglycerol from CDP-diacylglycerol: step 1/2.</text>
</comment>
<evidence type="ECO:0000256" key="4">
    <source>
        <dbReference type="ARBA" id="ARBA00022679"/>
    </source>
</evidence>
<evidence type="ECO:0000313" key="14">
    <source>
        <dbReference type="Proteomes" id="UP000000759"/>
    </source>
</evidence>
<dbReference type="KEGG" id="pti:PHATRDRAFT_47576"/>
<dbReference type="Proteomes" id="UP000000759">
    <property type="component" value="Chromosome 14"/>
</dbReference>
<evidence type="ECO:0000256" key="2">
    <source>
        <dbReference type="ARBA" id="ARBA00010682"/>
    </source>
</evidence>
<dbReference type="PANTHER" id="PTHR12586">
    <property type="entry name" value="CDP-DIACYLGLYCEROL--SERINE O-PHOSPHATIDYLTRANSFERASE"/>
    <property type="match status" value="1"/>
</dbReference>
<reference evidence="14" key="2">
    <citation type="submission" date="2008-08" db="EMBL/GenBank/DDBJ databases">
        <authorList>
            <consortium name="Diatom Consortium"/>
            <person name="Grigoriev I."/>
            <person name="Grimwood J."/>
            <person name="Kuo A."/>
            <person name="Otillar R.P."/>
            <person name="Salamov A."/>
            <person name="Detter J.C."/>
            <person name="Lindquist E."/>
            <person name="Shapiro H."/>
            <person name="Lucas S."/>
            <person name="Glavina del Rio T."/>
            <person name="Pitluck S."/>
            <person name="Rokhsar D."/>
            <person name="Bowler C."/>
        </authorList>
    </citation>
    <scope>GENOME REANNOTATION</scope>
    <source>
        <strain evidence="14">CCAP 1055/1</strain>
    </source>
</reference>
<dbReference type="RefSeq" id="XP_002181856.1">
    <property type="nucleotide sequence ID" value="XM_002181820.1"/>
</dbReference>
<dbReference type="PROSITE" id="PS50035">
    <property type="entry name" value="PLD"/>
    <property type="match status" value="1"/>
</dbReference>
<evidence type="ECO:0000256" key="3">
    <source>
        <dbReference type="ARBA" id="ARBA00022516"/>
    </source>
</evidence>
<dbReference type="GO" id="GO:0032049">
    <property type="term" value="P:cardiolipin biosynthetic process"/>
    <property type="evidence" value="ECO:0007669"/>
    <property type="project" value="InterPro"/>
</dbReference>
<dbReference type="EC" id="2.7.8.5" evidence="10"/>
<keyword evidence="3 10" id="KW-0444">Lipid biosynthesis</keyword>
<keyword evidence="10" id="KW-0067">ATP-binding</keyword>
<dbReference type="GO" id="GO:0005739">
    <property type="term" value="C:mitochondrion"/>
    <property type="evidence" value="ECO:0007669"/>
    <property type="project" value="UniProtKB-SubCell"/>
</dbReference>
<organism evidence="13 14">
    <name type="scientific">Phaeodactylum tricornutum (strain CCAP 1055/1)</name>
    <dbReference type="NCBI Taxonomy" id="556484"/>
    <lineage>
        <taxon>Eukaryota</taxon>
        <taxon>Sar</taxon>
        <taxon>Stramenopiles</taxon>
        <taxon>Ochrophyta</taxon>
        <taxon>Bacillariophyta</taxon>
        <taxon>Bacillariophyceae</taxon>
        <taxon>Bacillariophycidae</taxon>
        <taxon>Naviculales</taxon>
        <taxon>Phaeodactylaceae</taxon>
        <taxon>Phaeodactylum</taxon>
    </lineage>
</organism>
<feature type="region of interest" description="Disordered" evidence="11">
    <location>
        <begin position="46"/>
        <end position="66"/>
    </location>
</feature>
<dbReference type="PANTHER" id="PTHR12586:SF1">
    <property type="entry name" value="CDP-DIACYLGLYCEROL--GLYCEROL-3-PHOSPHATE 3-PHOSPHATIDYLTRANSFERASE, MITOCHONDRIAL"/>
    <property type="match status" value="1"/>
</dbReference>
<sequence length="574" mass="64154">MTSRRVTATLRQQLRQAARGDTQSTPNGSPPRRLWKCFPLTAQHVNVPTKRHPDDTDDERNTSAHPRWLRTPSEFHQTLCDRIERARRRVHLASLYIGPACCHASIPESTSVSCWINTERSVPCRCLRNGHPHRSSATISSAEACRRALAQRPKLPDESHNGTADTEHNKSQIHLLSVLGPWLSRLPNPYNEIAGVFHVKLYVVDDAVLLSGANLSQEYFADRHDRYVCIYNGGNGLVDTYVDLIQALSEFGSQRYEGIDENGVAQLTNVPDRQRLFRAIRDVLTIEADTAGIDHEPDPDVIAYAVPTFQAPPGYFTATCDATELATMPTDLQTIHDLLRQTAAWAPAAASSSSSAPQTTATTATTTHQNRPVTLRLASAYLNPTHSFLESTRNLNVFFLTAGKLSHGFRPKKVTGHVSKTAWIPTVFATLVASYPPWVKTWWYQRESWTFHAKGLWLTTTAETVPESTTTTSKTNVPTLTKSQLRIPETDELLVVSHGSGNYGYRSEQRDMESNLLLVFPSPTDGQESNNPWAQQHIDEWNEFVPSAVPACLEDTDPLPKPVQWVLPYIKSFF</sequence>
<keyword evidence="7 10" id="KW-0594">Phospholipid biosynthesis</keyword>
<dbReference type="GeneID" id="7202637"/>
<feature type="domain" description="PLD phosphodiesterase" evidence="12">
    <location>
        <begin position="193"/>
        <end position="219"/>
    </location>
</feature>
<dbReference type="EMBL" id="CM000616">
    <property type="protein sequence ID" value="EEC46396.1"/>
    <property type="molecule type" value="Genomic_DNA"/>
</dbReference>
<evidence type="ECO:0000313" key="13">
    <source>
        <dbReference type="EMBL" id="EEC46396.1"/>
    </source>
</evidence>
<evidence type="ECO:0000256" key="9">
    <source>
        <dbReference type="ARBA" id="ARBA00048586"/>
    </source>
</evidence>
<evidence type="ECO:0000256" key="7">
    <source>
        <dbReference type="ARBA" id="ARBA00023209"/>
    </source>
</evidence>
<keyword evidence="4 10" id="KW-0808">Transferase</keyword>
<dbReference type="InParanoid" id="B7G454"/>
<reference evidence="13 14" key="1">
    <citation type="journal article" date="2008" name="Nature">
        <title>The Phaeodactylum genome reveals the evolutionary history of diatom genomes.</title>
        <authorList>
            <person name="Bowler C."/>
            <person name="Allen A.E."/>
            <person name="Badger J.H."/>
            <person name="Grimwood J."/>
            <person name="Jabbari K."/>
            <person name="Kuo A."/>
            <person name="Maheswari U."/>
            <person name="Martens C."/>
            <person name="Maumus F."/>
            <person name="Otillar R.P."/>
            <person name="Rayko E."/>
            <person name="Salamov A."/>
            <person name="Vandepoele K."/>
            <person name="Beszteri B."/>
            <person name="Gruber A."/>
            <person name="Heijde M."/>
            <person name="Katinka M."/>
            <person name="Mock T."/>
            <person name="Valentin K."/>
            <person name="Verret F."/>
            <person name="Berges J.A."/>
            <person name="Brownlee C."/>
            <person name="Cadoret J.P."/>
            <person name="Chiovitti A."/>
            <person name="Choi C.J."/>
            <person name="Coesel S."/>
            <person name="De Martino A."/>
            <person name="Detter J.C."/>
            <person name="Durkin C."/>
            <person name="Falciatore A."/>
            <person name="Fournet J."/>
            <person name="Haruta M."/>
            <person name="Huysman M.J."/>
            <person name="Jenkins B.D."/>
            <person name="Jiroutova K."/>
            <person name="Jorgensen R.E."/>
            <person name="Joubert Y."/>
            <person name="Kaplan A."/>
            <person name="Kroger N."/>
            <person name="Kroth P.G."/>
            <person name="La Roche J."/>
            <person name="Lindquist E."/>
            <person name="Lommer M."/>
            <person name="Martin-Jezequel V."/>
            <person name="Lopez P.J."/>
            <person name="Lucas S."/>
            <person name="Mangogna M."/>
            <person name="McGinnis K."/>
            <person name="Medlin L.K."/>
            <person name="Montsant A."/>
            <person name="Oudot-Le Secq M.P."/>
            <person name="Napoli C."/>
            <person name="Obornik M."/>
            <person name="Parker M.S."/>
            <person name="Petit J.L."/>
            <person name="Porcel B.M."/>
            <person name="Poulsen N."/>
            <person name="Robison M."/>
            <person name="Rychlewski L."/>
            <person name="Rynearson T.A."/>
            <person name="Schmutz J."/>
            <person name="Shapiro H."/>
            <person name="Siaut M."/>
            <person name="Stanley M."/>
            <person name="Sussman M.R."/>
            <person name="Taylor A.R."/>
            <person name="Vardi A."/>
            <person name="von Dassow P."/>
            <person name="Vyverman W."/>
            <person name="Willis A."/>
            <person name="Wyrwicz L.S."/>
            <person name="Rokhsar D.S."/>
            <person name="Weissenbach J."/>
            <person name="Armbrust E.V."/>
            <person name="Green B.R."/>
            <person name="Van de Peer Y."/>
            <person name="Grigoriev I.V."/>
        </authorList>
    </citation>
    <scope>NUCLEOTIDE SEQUENCE [LARGE SCALE GENOMIC DNA]</scope>
    <source>
        <strain evidence="13 14">CCAP 1055/1</strain>
    </source>
</reference>
<feature type="region of interest" description="Disordered" evidence="11">
    <location>
        <begin position="349"/>
        <end position="369"/>
    </location>
</feature>
<keyword evidence="5" id="KW-0677">Repeat</keyword>